<proteinExistence type="predicted"/>
<dbReference type="PANTHER" id="PTHR10380:SF235">
    <property type="entry name" value="CUTICULAR PROTEIN 73D, ISOFORM B"/>
    <property type="match status" value="1"/>
</dbReference>
<sequence>MLLGRKKLVKLFSLALLLCYLSLSTHSSPMPGEPVPEVVPDDYDGPPSAYIFGYRSDDGDGTTQHRHEESDGAGVIRGSYGFFDADGVYRTVNYTADSNGYRAVVRSNEPTFEAQSEGNAVFIADPQMLAIKGKEIAGRRKPLNDV</sequence>
<gene>
    <name evidence="5" type="ORF">JTE90_023775</name>
</gene>
<evidence type="ECO:0000256" key="3">
    <source>
        <dbReference type="PROSITE-ProRule" id="PRU00497"/>
    </source>
</evidence>
<protein>
    <recommendedName>
        <fullName evidence="7">Cuticle protein</fullName>
    </recommendedName>
</protein>
<accession>A0AAV6UUF6</accession>
<comment type="function">
    <text evidence="1">Component of the rigid cuticle of the spider.</text>
</comment>
<reference evidence="5 6" key="1">
    <citation type="journal article" date="2022" name="Nat. Ecol. Evol.">
        <title>A masculinizing supergene underlies an exaggerated male reproductive morph in a spider.</title>
        <authorList>
            <person name="Hendrickx F."/>
            <person name="De Corte Z."/>
            <person name="Sonet G."/>
            <person name="Van Belleghem S.M."/>
            <person name="Kostlbacher S."/>
            <person name="Vangestel C."/>
        </authorList>
    </citation>
    <scope>NUCLEOTIDE SEQUENCE [LARGE SCALE GENOMIC DNA]</scope>
    <source>
        <strain evidence="5">W744_W776</strain>
    </source>
</reference>
<dbReference type="Pfam" id="PF00379">
    <property type="entry name" value="Chitin_bind_4"/>
    <property type="match status" value="1"/>
</dbReference>
<dbReference type="PROSITE" id="PS51155">
    <property type="entry name" value="CHIT_BIND_RR_2"/>
    <property type="match status" value="1"/>
</dbReference>
<comment type="caution">
    <text evidence="5">The sequence shown here is derived from an EMBL/GenBank/DDBJ whole genome shotgun (WGS) entry which is preliminary data.</text>
</comment>
<keyword evidence="6" id="KW-1185">Reference proteome</keyword>
<dbReference type="PANTHER" id="PTHR10380">
    <property type="entry name" value="CUTICLE PROTEIN"/>
    <property type="match status" value="1"/>
</dbReference>
<evidence type="ECO:0000256" key="4">
    <source>
        <dbReference type="SAM" id="SignalP"/>
    </source>
</evidence>
<dbReference type="GO" id="GO:0008010">
    <property type="term" value="F:structural constituent of chitin-based larval cuticle"/>
    <property type="evidence" value="ECO:0007669"/>
    <property type="project" value="TreeGrafter"/>
</dbReference>
<dbReference type="PROSITE" id="PS00233">
    <property type="entry name" value="CHIT_BIND_RR_1"/>
    <property type="match status" value="1"/>
</dbReference>
<dbReference type="PRINTS" id="PR00947">
    <property type="entry name" value="CUTICLE"/>
</dbReference>
<keyword evidence="4" id="KW-0732">Signal</keyword>
<dbReference type="GO" id="GO:0062129">
    <property type="term" value="C:chitin-based extracellular matrix"/>
    <property type="evidence" value="ECO:0007669"/>
    <property type="project" value="TreeGrafter"/>
</dbReference>
<evidence type="ECO:0000256" key="1">
    <source>
        <dbReference type="ARBA" id="ARBA00002980"/>
    </source>
</evidence>
<dbReference type="InterPro" id="IPR050468">
    <property type="entry name" value="Cuticle_Struct_Prot"/>
</dbReference>
<evidence type="ECO:0008006" key="7">
    <source>
        <dbReference type="Google" id="ProtNLM"/>
    </source>
</evidence>
<evidence type="ECO:0000313" key="5">
    <source>
        <dbReference type="EMBL" id="KAG8186886.1"/>
    </source>
</evidence>
<dbReference type="AlphaFoldDB" id="A0AAV6UUF6"/>
<organism evidence="5 6">
    <name type="scientific">Oedothorax gibbosus</name>
    <dbReference type="NCBI Taxonomy" id="931172"/>
    <lineage>
        <taxon>Eukaryota</taxon>
        <taxon>Metazoa</taxon>
        <taxon>Ecdysozoa</taxon>
        <taxon>Arthropoda</taxon>
        <taxon>Chelicerata</taxon>
        <taxon>Arachnida</taxon>
        <taxon>Araneae</taxon>
        <taxon>Araneomorphae</taxon>
        <taxon>Entelegynae</taxon>
        <taxon>Araneoidea</taxon>
        <taxon>Linyphiidae</taxon>
        <taxon>Erigoninae</taxon>
        <taxon>Oedothorax</taxon>
    </lineage>
</organism>
<keyword evidence="2 3" id="KW-0193">Cuticle</keyword>
<dbReference type="InterPro" id="IPR031311">
    <property type="entry name" value="CHIT_BIND_RR_consensus"/>
</dbReference>
<name>A0AAV6UUF6_9ARAC</name>
<dbReference type="EMBL" id="JAFNEN010000286">
    <property type="protein sequence ID" value="KAG8186886.1"/>
    <property type="molecule type" value="Genomic_DNA"/>
</dbReference>
<evidence type="ECO:0000256" key="2">
    <source>
        <dbReference type="ARBA" id="ARBA00022460"/>
    </source>
</evidence>
<dbReference type="Proteomes" id="UP000827092">
    <property type="component" value="Unassembled WGS sequence"/>
</dbReference>
<feature type="signal peptide" evidence="4">
    <location>
        <begin position="1"/>
        <end position="27"/>
    </location>
</feature>
<dbReference type="InterPro" id="IPR000618">
    <property type="entry name" value="Insect_cuticle"/>
</dbReference>
<evidence type="ECO:0000313" key="6">
    <source>
        <dbReference type="Proteomes" id="UP000827092"/>
    </source>
</evidence>
<feature type="chain" id="PRO_5043316549" description="Cuticle protein" evidence="4">
    <location>
        <begin position="28"/>
        <end position="146"/>
    </location>
</feature>